<feature type="transmembrane region" description="Helical" evidence="7">
    <location>
        <begin position="343"/>
        <end position="370"/>
    </location>
</feature>
<feature type="transmembrane region" description="Helical" evidence="7">
    <location>
        <begin position="49"/>
        <end position="70"/>
    </location>
</feature>
<evidence type="ECO:0000256" key="6">
    <source>
        <dbReference type="SAM" id="MobiDB-lite"/>
    </source>
</evidence>
<comment type="subcellular location">
    <subcellularLocation>
        <location evidence="1">Cell membrane</location>
        <topology evidence="1">Multi-pass membrane protein</topology>
    </subcellularLocation>
</comment>
<dbReference type="OrthoDB" id="9793136at2"/>
<keyword evidence="10" id="KW-1185">Reference proteome</keyword>
<dbReference type="PANTHER" id="PTHR23513">
    <property type="entry name" value="INTEGRAL MEMBRANE EFFLUX PROTEIN-RELATED"/>
    <property type="match status" value="1"/>
</dbReference>
<dbReference type="AlphaFoldDB" id="A0A371Q368"/>
<sequence length="421" mass="43342">MLTSRRPPGRGVAALLVAEVVSLTGSQLSAVALPWFVLTSTGSPSQMSWVMAAQFAPVAIFGLAAGSWAGRVGARRWMILSDLCRAVLTALVPVLYALGALPLPLLLVLVFGIGTFFAPYLASQQAVLAGVLGEDERTLARSGSLLQSATRTAVLLGPPAASALILLLGAPGVLLLDAASFLVAAALVRWAVPVLPREGGAAIRGRTREGLAVLRRDRLLRYWTVGTLLTESAWQALFAAVPLLVQLRFHSSVGMVGVLLAAFGGGALVGSLLATLCLRRVSALWLATAGKLLQALALVPLALGLPQWGLLLVLALSGVFNGLTNGPAAAVRLLRIPPELRTLVLSGIMTATLLGGTMGLVGIGVSFQAFGTQTPLTAIVVLQLVGTALFLCGSLRPSARRDSPAPTADPATASATATEPS</sequence>
<evidence type="ECO:0000313" key="10">
    <source>
        <dbReference type="Proteomes" id="UP000262477"/>
    </source>
</evidence>
<evidence type="ECO:0000256" key="2">
    <source>
        <dbReference type="ARBA" id="ARBA00022475"/>
    </source>
</evidence>
<dbReference type="PROSITE" id="PS50850">
    <property type="entry name" value="MFS"/>
    <property type="match status" value="1"/>
</dbReference>
<feature type="transmembrane region" description="Helical" evidence="7">
    <location>
        <begin position="283"/>
        <end position="303"/>
    </location>
</feature>
<keyword evidence="5 7" id="KW-0472">Membrane</keyword>
<evidence type="ECO:0000256" key="3">
    <source>
        <dbReference type="ARBA" id="ARBA00022692"/>
    </source>
</evidence>
<dbReference type="InterPro" id="IPR036259">
    <property type="entry name" value="MFS_trans_sf"/>
</dbReference>
<organism evidence="9 10">
    <name type="scientific">Streptomyces inhibens</name>
    <dbReference type="NCBI Taxonomy" id="2293571"/>
    <lineage>
        <taxon>Bacteria</taxon>
        <taxon>Bacillati</taxon>
        <taxon>Actinomycetota</taxon>
        <taxon>Actinomycetes</taxon>
        <taxon>Kitasatosporales</taxon>
        <taxon>Streptomycetaceae</taxon>
        <taxon>Streptomyces</taxon>
    </lineage>
</organism>
<dbReference type="InterPro" id="IPR011701">
    <property type="entry name" value="MFS"/>
</dbReference>
<feature type="transmembrane region" description="Helical" evidence="7">
    <location>
        <begin position="376"/>
        <end position="395"/>
    </location>
</feature>
<feature type="region of interest" description="Disordered" evidence="6">
    <location>
        <begin position="398"/>
        <end position="421"/>
    </location>
</feature>
<feature type="compositionally biased region" description="Low complexity" evidence="6">
    <location>
        <begin position="404"/>
        <end position="421"/>
    </location>
</feature>
<dbReference type="Proteomes" id="UP000262477">
    <property type="component" value="Unassembled WGS sequence"/>
</dbReference>
<feature type="transmembrane region" description="Helical" evidence="7">
    <location>
        <begin position="219"/>
        <end position="241"/>
    </location>
</feature>
<proteinExistence type="predicted"/>
<name>A0A371Q368_STRIH</name>
<dbReference type="InterPro" id="IPR020846">
    <property type="entry name" value="MFS_dom"/>
</dbReference>
<reference evidence="9 10" key="1">
    <citation type="submission" date="2018-08" db="EMBL/GenBank/DDBJ databases">
        <title>Streptomyces NEAU-D10 sp. nov., a novel Actinomycete isolated from soil.</title>
        <authorList>
            <person name="Jin L."/>
        </authorList>
    </citation>
    <scope>NUCLEOTIDE SEQUENCE [LARGE SCALE GENOMIC DNA]</scope>
    <source>
        <strain evidence="9 10">NEAU-D10</strain>
    </source>
</reference>
<keyword evidence="2" id="KW-1003">Cell membrane</keyword>
<dbReference type="EMBL" id="QUAC01000136">
    <property type="protein sequence ID" value="REK89138.1"/>
    <property type="molecule type" value="Genomic_DNA"/>
</dbReference>
<feature type="transmembrane region" description="Helical" evidence="7">
    <location>
        <begin position="12"/>
        <end position="37"/>
    </location>
</feature>
<feature type="transmembrane region" description="Helical" evidence="7">
    <location>
        <begin position="253"/>
        <end position="276"/>
    </location>
</feature>
<accession>A0A371Q368</accession>
<feature type="transmembrane region" description="Helical" evidence="7">
    <location>
        <begin position="309"/>
        <end position="331"/>
    </location>
</feature>
<dbReference type="Pfam" id="PF07690">
    <property type="entry name" value="MFS_1"/>
    <property type="match status" value="1"/>
</dbReference>
<dbReference type="RefSeq" id="WP_128508171.1">
    <property type="nucleotide sequence ID" value="NZ_QUAC01000136.1"/>
</dbReference>
<evidence type="ECO:0000256" key="4">
    <source>
        <dbReference type="ARBA" id="ARBA00022989"/>
    </source>
</evidence>
<keyword evidence="3 7" id="KW-0812">Transmembrane</keyword>
<gene>
    <name evidence="9" type="ORF">DY245_17420</name>
</gene>
<evidence type="ECO:0000259" key="8">
    <source>
        <dbReference type="PROSITE" id="PS50850"/>
    </source>
</evidence>
<dbReference type="GO" id="GO:0005886">
    <property type="term" value="C:plasma membrane"/>
    <property type="evidence" value="ECO:0007669"/>
    <property type="project" value="UniProtKB-SubCell"/>
</dbReference>
<protein>
    <submittedName>
        <fullName evidence="9">MFS transporter</fullName>
    </submittedName>
</protein>
<keyword evidence="4 7" id="KW-1133">Transmembrane helix</keyword>
<evidence type="ECO:0000256" key="1">
    <source>
        <dbReference type="ARBA" id="ARBA00004651"/>
    </source>
</evidence>
<evidence type="ECO:0000256" key="7">
    <source>
        <dbReference type="SAM" id="Phobius"/>
    </source>
</evidence>
<dbReference type="Gene3D" id="1.20.1250.20">
    <property type="entry name" value="MFS general substrate transporter like domains"/>
    <property type="match status" value="1"/>
</dbReference>
<dbReference type="PANTHER" id="PTHR23513:SF6">
    <property type="entry name" value="MAJOR FACILITATOR SUPERFAMILY ASSOCIATED DOMAIN-CONTAINING PROTEIN"/>
    <property type="match status" value="1"/>
</dbReference>
<comment type="caution">
    <text evidence="9">The sequence shown here is derived from an EMBL/GenBank/DDBJ whole genome shotgun (WGS) entry which is preliminary data.</text>
</comment>
<evidence type="ECO:0000256" key="5">
    <source>
        <dbReference type="ARBA" id="ARBA00023136"/>
    </source>
</evidence>
<dbReference type="CDD" id="cd06173">
    <property type="entry name" value="MFS_MefA_like"/>
    <property type="match status" value="1"/>
</dbReference>
<dbReference type="SUPFAM" id="SSF103473">
    <property type="entry name" value="MFS general substrate transporter"/>
    <property type="match status" value="1"/>
</dbReference>
<feature type="domain" description="Major facilitator superfamily (MFS) profile" evidence="8">
    <location>
        <begin position="1"/>
        <end position="400"/>
    </location>
</feature>
<dbReference type="GO" id="GO:0022857">
    <property type="term" value="F:transmembrane transporter activity"/>
    <property type="evidence" value="ECO:0007669"/>
    <property type="project" value="InterPro"/>
</dbReference>
<evidence type="ECO:0000313" key="9">
    <source>
        <dbReference type="EMBL" id="REK89138.1"/>
    </source>
</evidence>